<proteinExistence type="predicted"/>
<dbReference type="GO" id="GO:1990281">
    <property type="term" value="C:efflux pump complex"/>
    <property type="evidence" value="ECO:0007669"/>
    <property type="project" value="TreeGrafter"/>
</dbReference>
<dbReference type="PANTHER" id="PTHR30469">
    <property type="entry name" value="MULTIDRUG RESISTANCE PROTEIN MDTA"/>
    <property type="match status" value="1"/>
</dbReference>
<gene>
    <name evidence="4" type="ORF">Pan54_23610</name>
</gene>
<dbReference type="SUPFAM" id="SSF111369">
    <property type="entry name" value="HlyD-like secretion proteins"/>
    <property type="match status" value="1"/>
</dbReference>
<evidence type="ECO:0000256" key="2">
    <source>
        <dbReference type="SAM" id="Phobius"/>
    </source>
</evidence>
<evidence type="ECO:0000313" key="5">
    <source>
        <dbReference type="Proteomes" id="UP000316095"/>
    </source>
</evidence>
<keyword evidence="5" id="KW-1185">Reference proteome</keyword>
<feature type="chain" id="PRO_5022693669" evidence="3">
    <location>
        <begin position="21"/>
        <end position="640"/>
    </location>
</feature>
<dbReference type="EMBL" id="SJPG01000001">
    <property type="protein sequence ID" value="TWT61625.1"/>
    <property type="molecule type" value="Genomic_DNA"/>
</dbReference>
<protein>
    <submittedName>
        <fullName evidence="4">HlyD family secretion protein</fullName>
    </submittedName>
</protein>
<keyword evidence="3" id="KW-0732">Signal</keyword>
<name>A0A5C5XHL9_9PLAN</name>
<reference evidence="4 5" key="1">
    <citation type="submission" date="2019-02" db="EMBL/GenBank/DDBJ databases">
        <title>Deep-cultivation of Planctomycetes and their phenomic and genomic characterization uncovers novel biology.</title>
        <authorList>
            <person name="Wiegand S."/>
            <person name="Jogler M."/>
            <person name="Boedeker C."/>
            <person name="Pinto D."/>
            <person name="Vollmers J."/>
            <person name="Rivas-Marin E."/>
            <person name="Kohn T."/>
            <person name="Peeters S.H."/>
            <person name="Heuer A."/>
            <person name="Rast P."/>
            <person name="Oberbeckmann S."/>
            <person name="Bunk B."/>
            <person name="Jeske O."/>
            <person name="Meyerdierks A."/>
            <person name="Storesund J.E."/>
            <person name="Kallscheuer N."/>
            <person name="Luecker S."/>
            <person name="Lage O.M."/>
            <person name="Pohl T."/>
            <person name="Merkel B.J."/>
            <person name="Hornburger P."/>
            <person name="Mueller R.-W."/>
            <person name="Bruemmer F."/>
            <person name="Labrenz M."/>
            <person name="Spormann A.M."/>
            <person name="Op Den Camp H."/>
            <person name="Overmann J."/>
            <person name="Amann R."/>
            <person name="Jetten M.S.M."/>
            <person name="Mascher T."/>
            <person name="Medema M.H."/>
            <person name="Devos D.P."/>
            <person name="Kaster A.-K."/>
            <person name="Ovreas L."/>
            <person name="Rohde M."/>
            <person name="Galperin M.Y."/>
            <person name="Jogler C."/>
        </authorList>
    </citation>
    <scope>NUCLEOTIDE SEQUENCE [LARGE SCALE GENOMIC DNA]</scope>
    <source>
        <strain evidence="4 5">Pan54</strain>
    </source>
</reference>
<evidence type="ECO:0000313" key="4">
    <source>
        <dbReference type="EMBL" id="TWT61625.1"/>
    </source>
</evidence>
<feature type="signal peptide" evidence="3">
    <location>
        <begin position="1"/>
        <end position="20"/>
    </location>
</feature>
<keyword evidence="2" id="KW-0472">Membrane</keyword>
<feature type="region of interest" description="Disordered" evidence="1">
    <location>
        <begin position="566"/>
        <end position="596"/>
    </location>
</feature>
<accession>A0A5C5XHL9</accession>
<dbReference type="Gene3D" id="2.40.50.100">
    <property type="match status" value="1"/>
</dbReference>
<feature type="compositionally biased region" description="Polar residues" evidence="1">
    <location>
        <begin position="566"/>
        <end position="585"/>
    </location>
</feature>
<evidence type="ECO:0000256" key="1">
    <source>
        <dbReference type="SAM" id="MobiDB-lite"/>
    </source>
</evidence>
<feature type="transmembrane region" description="Helical" evidence="2">
    <location>
        <begin position="610"/>
        <end position="634"/>
    </location>
</feature>
<evidence type="ECO:0000256" key="3">
    <source>
        <dbReference type="SAM" id="SignalP"/>
    </source>
</evidence>
<dbReference type="OrthoDB" id="259859at2"/>
<comment type="caution">
    <text evidence="4">The sequence shown here is derived from an EMBL/GenBank/DDBJ whole genome shotgun (WGS) entry which is preliminary data.</text>
</comment>
<dbReference type="GO" id="GO:0015562">
    <property type="term" value="F:efflux transmembrane transporter activity"/>
    <property type="evidence" value="ECO:0007669"/>
    <property type="project" value="TreeGrafter"/>
</dbReference>
<organism evidence="4 5">
    <name type="scientific">Rubinisphaera italica</name>
    <dbReference type="NCBI Taxonomy" id="2527969"/>
    <lineage>
        <taxon>Bacteria</taxon>
        <taxon>Pseudomonadati</taxon>
        <taxon>Planctomycetota</taxon>
        <taxon>Planctomycetia</taxon>
        <taxon>Planctomycetales</taxon>
        <taxon>Planctomycetaceae</taxon>
        <taxon>Rubinisphaera</taxon>
    </lineage>
</organism>
<keyword evidence="2" id="KW-0812">Transmembrane</keyword>
<dbReference type="RefSeq" id="WP_146503587.1">
    <property type="nucleotide sequence ID" value="NZ_SJPG01000001.1"/>
</dbReference>
<dbReference type="AlphaFoldDB" id="A0A5C5XHL9"/>
<sequence precursor="true">MKSLLCILLVIVSCHLTLSADEKLPRVDTSIEAPLFQLRPAIIETIRTTGSGRVADMSVRLGDKVQSGEMLLRLQVDRLDTELRRALTNYNNIRSQFTAAEQGADAEKIASVTQLSLAAESELREIAERFRNLAITSPFTGIADRIHILEKELVKAGQPALRIIQTSYMQLRVPVDSTTISPGQQVPVLLGKGRIAGTVVELLPPGKDAAQFRSLLDHLAIAVIAIDNRDELLVDGELAFLPISPMAIVPEEFALALNRFDPQVILQAAEGEVTSIPISILGDVGQQKTLVVGAFREGDKIVERSEENLEDGSPNWLPIGGTILFSKGDTIFTPKQFVSAMPALAESRVDITPTSMSNTTEQFSTSITFQRPALLDSLLLPNEYPLCLTDTSLLSQIFGIEKVDLAFFRQVNSYYVQEAIQKRLALKRIDDLKLATPAGKLSDYLRAVESLNQDYLLAISPIRTTRSPKAQLMALFSGFGYQLIFTPQGQNVLAVTPEQAHQLKQTRNLLIDQREEVIQKYFQSSGSSDQLLERTTQILSAWKEDLSIMLTESQRDQIAKLKLNSGSSSENMVTKNETTKANSGVATEESEEQPRIKMPEALQGKSESTMLPFLILGAGVAIVLAAMIVGYILYRRKRTP</sequence>
<dbReference type="Proteomes" id="UP000316095">
    <property type="component" value="Unassembled WGS sequence"/>
</dbReference>
<keyword evidence="2" id="KW-1133">Transmembrane helix</keyword>